<evidence type="ECO:0000259" key="2">
    <source>
        <dbReference type="Pfam" id="PF01408"/>
    </source>
</evidence>
<dbReference type="Pfam" id="PF01408">
    <property type="entry name" value="GFO_IDH_MocA"/>
    <property type="match status" value="1"/>
</dbReference>
<dbReference type="Proteomes" id="UP001603978">
    <property type="component" value="Unassembled WGS sequence"/>
</dbReference>
<accession>A0ABW7AE45</accession>
<dbReference type="InterPro" id="IPR000683">
    <property type="entry name" value="Gfo/Idh/MocA-like_OxRdtase_N"/>
</dbReference>
<dbReference type="PANTHER" id="PTHR43818">
    <property type="entry name" value="BCDNA.GH03377"/>
    <property type="match status" value="1"/>
</dbReference>
<sequence length="292" mass="31769">MRPVRVGLVGAGIWARAFHAPLLARGPETRLAGVWTRRPEAGLALAEEFGVPYCAGYRDLLDRCEAVAFAVPPDVQAELAAEAARAGRALLLDKPLALDLTAAEELARTADAHGVVTQLVMTNRYRPAVREFLAQARDFPVMGARASQLTGEFLAGPFLDHAWRVRRGVLYNTGPHGLDLLDAAVGPIKEIRPAGDRHGFLALTCLHEGGAISQLLLCGKVPGVGKRTVYELYGPRGELVLDFSRISNDSEQTRAALREEFAAAVRSGRSHAIDVHRGVHLQRLLDQVWRDL</sequence>
<evidence type="ECO:0000256" key="1">
    <source>
        <dbReference type="ARBA" id="ARBA00023002"/>
    </source>
</evidence>
<dbReference type="SUPFAM" id="SSF51735">
    <property type="entry name" value="NAD(P)-binding Rossmann-fold domains"/>
    <property type="match status" value="1"/>
</dbReference>
<gene>
    <name evidence="3" type="ORF">ACFLIM_20705</name>
</gene>
<dbReference type="InterPro" id="IPR050463">
    <property type="entry name" value="Gfo/Idh/MocA_oxidrdct_glycsds"/>
</dbReference>
<dbReference type="InterPro" id="IPR036291">
    <property type="entry name" value="NAD(P)-bd_dom_sf"/>
</dbReference>
<reference evidence="3 4" key="1">
    <citation type="submission" date="2024-10" db="EMBL/GenBank/DDBJ databases">
        <authorList>
            <person name="Topkara A.R."/>
            <person name="Saygin H."/>
        </authorList>
    </citation>
    <scope>NUCLEOTIDE SEQUENCE [LARGE SCALE GENOMIC DNA]</scope>
    <source>
        <strain evidence="3 4">M3C6</strain>
    </source>
</reference>
<keyword evidence="4" id="KW-1185">Reference proteome</keyword>
<keyword evidence="1" id="KW-0560">Oxidoreductase</keyword>
<dbReference type="SUPFAM" id="SSF55347">
    <property type="entry name" value="Glyceraldehyde-3-phosphate dehydrogenase-like, C-terminal domain"/>
    <property type="match status" value="1"/>
</dbReference>
<evidence type="ECO:0000313" key="4">
    <source>
        <dbReference type="Proteomes" id="UP001603978"/>
    </source>
</evidence>
<protein>
    <submittedName>
        <fullName evidence="3">Gfo/Idh/MocA family protein</fullName>
    </submittedName>
</protein>
<organism evidence="3 4">
    <name type="scientific">Nonomuraea marmarensis</name>
    <dbReference type="NCBI Taxonomy" id="3351344"/>
    <lineage>
        <taxon>Bacteria</taxon>
        <taxon>Bacillati</taxon>
        <taxon>Actinomycetota</taxon>
        <taxon>Actinomycetes</taxon>
        <taxon>Streptosporangiales</taxon>
        <taxon>Streptosporangiaceae</taxon>
        <taxon>Nonomuraea</taxon>
    </lineage>
</organism>
<evidence type="ECO:0000313" key="3">
    <source>
        <dbReference type="EMBL" id="MFG1705616.1"/>
    </source>
</evidence>
<dbReference type="RefSeq" id="WP_393167741.1">
    <property type="nucleotide sequence ID" value="NZ_JBICRM010000011.1"/>
</dbReference>
<comment type="caution">
    <text evidence="3">The sequence shown here is derived from an EMBL/GenBank/DDBJ whole genome shotgun (WGS) entry which is preliminary data.</text>
</comment>
<feature type="domain" description="Gfo/Idh/MocA-like oxidoreductase N-terminal" evidence="2">
    <location>
        <begin position="4"/>
        <end position="118"/>
    </location>
</feature>
<dbReference type="Gene3D" id="3.30.360.10">
    <property type="entry name" value="Dihydrodipicolinate Reductase, domain 2"/>
    <property type="match status" value="1"/>
</dbReference>
<dbReference type="PANTHER" id="PTHR43818:SF11">
    <property type="entry name" value="BCDNA.GH03377"/>
    <property type="match status" value="1"/>
</dbReference>
<dbReference type="Gene3D" id="3.40.50.720">
    <property type="entry name" value="NAD(P)-binding Rossmann-like Domain"/>
    <property type="match status" value="1"/>
</dbReference>
<proteinExistence type="predicted"/>
<name>A0ABW7AE45_9ACTN</name>
<dbReference type="EMBL" id="JBICRM010000011">
    <property type="protein sequence ID" value="MFG1705616.1"/>
    <property type="molecule type" value="Genomic_DNA"/>
</dbReference>